<dbReference type="PANTHER" id="PTHR30290:SF10">
    <property type="entry name" value="PERIPLASMIC OLIGOPEPTIDE-BINDING PROTEIN-RELATED"/>
    <property type="match status" value="1"/>
</dbReference>
<dbReference type="Pfam" id="PF00496">
    <property type="entry name" value="SBP_bac_5"/>
    <property type="match status" value="1"/>
</dbReference>
<evidence type="ECO:0000259" key="6">
    <source>
        <dbReference type="Pfam" id="PF00496"/>
    </source>
</evidence>
<dbReference type="RefSeq" id="WP_188645198.1">
    <property type="nucleotide sequence ID" value="NZ_BMKL01000001.1"/>
</dbReference>
<comment type="similarity">
    <text evidence="2">Belongs to the bacterial solute-binding protein 5 family.</text>
</comment>
<dbReference type="SUPFAM" id="SSF53850">
    <property type="entry name" value="Periplasmic binding protein-like II"/>
    <property type="match status" value="1"/>
</dbReference>
<feature type="signal peptide" evidence="5">
    <location>
        <begin position="1"/>
        <end position="25"/>
    </location>
</feature>
<keyword evidence="3" id="KW-0813">Transport</keyword>
<sequence>MLRRPRLIVTLAALALLASCGSKDASEDLGIAFIGTPDALFENGLRLPAPAQQVRGATAEGLVSLNAQGEVVPALAERWIVTEDGLSYIFRLRNSDWPDGRPISAEEVRDALKRTIRALSGTSLGLDFAPVSEVRAMTGRVIEVRLASPMPEFLQLLAQPELGVLHRGSGAGPMSLKKDGLVARLSLLPPEERGLPTSPHWRTGTRVLRVQALPAEKAVAAFRDGAIDLVLDGRLAHLPLADTGPLSRGTVRLDAAQGLMGLRVVRAEGLLAEPERRAALSMAIERETLLAPFNIAGWMASTRLVPSAVAGNAPERWADLTIEQRRARARRILSGYADSDNSRLRIALPPGPGSTLLFRELAADWAEIGVTAVRVGQDEPADLEFVDSLARLGGRRWYLDQFACTVRRTLCSPEADELVKKSAREPDPVARTAMLAEAEERLAAINGFIPLGAPVRWSLVRGDIDGFAENRWGLHPLLPLALGTT</sequence>
<dbReference type="Gene3D" id="3.10.105.10">
    <property type="entry name" value="Dipeptide-binding Protein, Domain 3"/>
    <property type="match status" value="1"/>
</dbReference>
<evidence type="ECO:0000256" key="3">
    <source>
        <dbReference type="ARBA" id="ARBA00022448"/>
    </source>
</evidence>
<evidence type="ECO:0000256" key="4">
    <source>
        <dbReference type="ARBA" id="ARBA00022729"/>
    </source>
</evidence>
<evidence type="ECO:0000256" key="2">
    <source>
        <dbReference type="ARBA" id="ARBA00005695"/>
    </source>
</evidence>
<dbReference type="Gene3D" id="3.90.76.10">
    <property type="entry name" value="Dipeptide-binding Protein, Domain 1"/>
    <property type="match status" value="1"/>
</dbReference>
<gene>
    <name evidence="7" type="ORF">GCM10011515_22270</name>
</gene>
<organism evidence="7 8">
    <name type="scientific">Tsuneonella deserti</name>
    <dbReference type="NCBI Taxonomy" id="2035528"/>
    <lineage>
        <taxon>Bacteria</taxon>
        <taxon>Pseudomonadati</taxon>
        <taxon>Pseudomonadota</taxon>
        <taxon>Alphaproteobacteria</taxon>
        <taxon>Sphingomonadales</taxon>
        <taxon>Erythrobacteraceae</taxon>
        <taxon>Tsuneonella</taxon>
    </lineage>
</organism>
<feature type="chain" id="PRO_5047006660" description="Solute-binding protein family 5 domain-containing protein" evidence="5">
    <location>
        <begin position="26"/>
        <end position="485"/>
    </location>
</feature>
<name>A0ABQ1SDC5_9SPHN</name>
<accession>A0ABQ1SDC5</accession>
<dbReference type="Proteomes" id="UP000619041">
    <property type="component" value="Unassembled WGS sequence"/>
</dbReference>
<dbReference type="PROSITE" id="PS51257">
    <property type="entry name" value="PROKAR_LIPOPROTEIN"/>
    <property type="match status" value="1"/>
</dbReference>
<dbReference type="InterPro" id="IPR000914">
    <property type="entry name" value="SBP_5_dom"/>
</dbReference>
<evidence type="ECO:0000313" key="7">
    <source>
        <dbReference type="EMBL" id="GGE02157.1"/>
    </source>
</evidence>
<comment type="caution">
    <text evidence="7">The sequence shown here is derived from an EMBL/GenBank/DDBJ whole genome shotgun (WGS) entry which is preliminary data.</text>
</comment>
<proteinExistence type="inferred from homology"/>
<keyword evidence="4 5" id="KW-0732">Signal</keyword>
<evidence type="ECO:0000256" key="1">
    <source>
        <dbReference type="ARBA" id="ARBA00004418"/>
    </source>
</evidence>
<feature type="domain" description="Solute-binding protein family 5" evidence="6">
    <location>
        <begin position="70"/>
        <end position="165"/>
    </location>
</feature>
<dbReference type="EMBL" id="BMKL01000001">
    <property type="protein sequence ID" value="GGE02157.1"/>
    <property type="molecule type" value="Genomic_DNA"/>
</dbReference>
<reference evidence="8" key="1">
    <citation type="journal article" date="2019" name="Int. J. Syst. Evol. Microbiol.">
        <title>The Global Catalogue of Microorganisms (GCM) 10K type strain sequencing project: providing services to taxonomists for standard genome sequencing and annotation.</title>
        <authorList>
            <consortium name="The Broad Institute Genomics Platform"/>
            <consortium name="The Broad Institute Genome Sequencing Center for Infectious Disease"/>
            <person name="Wu L."/>
            <person name="Ma J."/>
        </authorList>
    </citation>
    <scope>NUCLEOTIDE SEQUENCE [LARGE SCALE GENOMIC DNA]</scope>
    <source>
        <strain evidence="8">CGMCC 1.15959</strain>
    </source>
</reference>
<dbReference type="Gene3D" id="3.40.190.10">
    <property type="entry name" value="Periplasmic binding protein-like II"/>
    <property type="match status" value="1"/>
</dbReference>
<comment type="subcellular location">
    <subcellularLocation>
        <location evidence="1">Periplasm</location>
    </subcellularLocation>
</comment>
<evidence type="ECO:0000256" key="5">
    <source>
        <dbReference type="SAM" id="SignalP"/>
    </source>
</evidence>
<dbReference type="InterPro" id="IPR039424">
    <property type="entry name" value="SBP_5"/>
</dbReference>
<evidence type="ECO:0000313" key="8">
    <source>
        <dbReference type="Proteomes" id="UP000619041"/>
    </source>
</evidence>
<keyword evidence="8" id="KW-1185">Reference proteome</keyword>
<protein>
    <recommendedName>
        <fullName evidence="6">Solute-binding protein family 5 domain-containing protein</fullName>
    </recommendedName>
</protein>
<dbReference type="PANTHER" id="PTHR30290">
    <property type="entry name" value="PERIPLASMIC BINDING COMPONENT OF ABC TRANSPORTER"/>
    <property type="match status" value="1"/>
</dbReference>